<dbReference type="KEGG" id="bex:A11Q_1375"/>
<dbReference type="STRING" id="1184267.A11Q_1375"/>
<dbReference type="InterPro" id="IPR016162">
    <property type="entry name" value="Ald_DH_N"/>
</dbReference>
<proteinExistence type="predicted"/>
<dbReference type="GO" id="GO:0004777">
    <property type="term" value="F:succinate-semialdehyde dehydrogenase (NAD+) activity"/>
    <property type="evidence" value="ECO:0007669"/>
    <property type="project" value="TreeGrafter"/>
</dbReference>
<dbReference type="InterPro" id="IPR016161">
    <property type="entry name" value="Ald_DH/histidinol_DH"/>
</dbReference>
<dbReference type="PANTHER" id="PTHR43217:SF1">
    <property type="entry name" value="SUCCINATE SEMIALDEHYDE DEHYDROGENASE [NAD(P)+] SAD"/>
    <property type="match status" value="1"/>
</dbReference>
<keyword evidence="4" id="KW-1185">Reference proteome</keyword>
<dbReference type="InterPro" id="IPR016163">
    <property type="entry name" value="Ald_DH_C"/>
</dbReference>
<dbReference type="eggNOG" id="COG1012">
    <property type="taxonomic scope" value="Bacteria"/>
</dbReference>
<dbReference type="Pfam" id="PF00171">
    <property type="entry name" value="Aldedh"/>
    <property type="match status" value="1"/>
</dbReference>
<gene>
    <name evidence="3" type="ORF">A11Q_1375</name>
</gene>
<dbReference type="AlphaFoldDB" id="M4VC40"/>
<dbReference type="SUPFAM" id="SSF53720">
    <property type="entry name" value="ALDH-like"/>
    <property type="match status" value="1"/>
</dbReference>
<dbReference type="InterPro" id="IPR047110">
    <property type="entry name" value="GABD/Sad-like"/>
</dbReference>
<protein>
    <submittedName>
        <fullName evidence="3">Succinate-semialdehyde dehydrogenase (NADP+)</fullName>
    </submittedName>
</protein>
<dbReference type="RefSeq" id="WP_015470081.1">
    <property type="nucleotide sequence ID" value="NC_020813.1"/>
</dbReference>
<evidence type="ECO:0000313" key="3">
    <source>
        <dbReference type="EMBL" id="AGH95591.1"/>
    </source>
</evidence>
<organism evidence="3 4">
    <name type="scientific">Pseudobdellovibrio exovorus JSS</name>
    <dbReference type="NCBI Taxonomy" id="1184267"/>
    <lineage>
        <taxon>Bacteria</taxon>
        <taxon>Pseudomonadati</taxon>
        <taxon>Bdellovibrionota</taxon>
        <taxon>Bdellovibrionia</taxon>
        <taxon>Bdellovibrionales</taxon>
        <taxon>Pseudobdellovibrionaceae</taxon>
        <taxon>Pseudobdellovibrio</taxon>
    </lineage>
</organism>
<dbReference type="PATRIC" id="fig|1184267.3.peg.1394"/>
<dbReference type="Gene3D" id="3.40.309.10">
    <property type="entry name" value="Aldehyde Dehydrogenase, Chain A, domain 2"/>
    <property type="match status" value="1"/>
</dbReference>
<name>M4VC40_9BACT</name>
<evidence type="ECO:0000256" key="1">
    <source>
        <dbReference type="ARBA" id="ARBA00023002"/>
    </source>
</evidence>
<dbReference type="OrthoDB" id="5288135at2"/>
<dbReference type="EMBL" id="CP003537">
    <property type="protein sequence ID" value="AGH95591.1"/>
    <property type="molecule type" value="Genomic_DNA"/>
</dbReference>
<dbReference type="Proteomes" id="UP000012040">
    <property type="component" value="Chromosome"/>
</dbReference>
<feature type="domain" description="Aldehyde dehydrogenase" evidence="2">
    <location>
        <begin position="9"/>
        <end position="452"/>
    </location>
</feature>
<reference evidence="3 4" key="1">
    <citation type="journal article" date="2013" name="ISME J.">
        <title>By their genes ye shall know them: genomic signatures of predatory bacteria.</title>
        <authorList>
            <person name="Pasternak Z."/>
            <person name="Pietrokovski S."/>
            <person name="Rotem O."/>
            <person name="Gophna U."/>
            <person name="Lurie-Weinberger M.N."/>
            <person name="Jurkevitch E."/>
        </authorList>
    </citation>
    <scope>NUCLEOTIDE SEQUENCE [LARGE SCALE GENOMIC DNA]</scope>
    <source>
        <strain evidence="3 4">JSS</strain>
    </source>
</reference>
<evidence type="ECO:0000259" key="2">
    <source>
        <dbReference type="Pfam" id="PF00171"/>
    </source>
</evidence>
<dbReference type="PANTHER" id="PTHR43217">
    <property type="entry name" value="SUCCINATE SEMIALDEHYDE DEHYDROGENASE [NAD(P)+] SAD"/>
    <property type="match status" value="1"/>
</dbReference>
<sequence>MSFETRSFWDGSVKDSYKYCSQDEILLSIESLHKGFQVWRQLSYEKRQQALVKLSERIEARQDELAQLITSEMGKPIQEARAEVLKSLDAVKKAIALDVSFLNERLEKSQYSQSRVQYMPLGIVYAIMPWNLPLWQVIRMVVPALIAGNVILLKHSEITPLTANLIEELFKDLIPNGPVLLNRFIRHDDTEFVLSQDFVGGVSLTGSVGAGKKVYEIAGRYLKKAVFELGGSDPYLVLDDADLPKAASLVAKGRLNNCGQTCISVKRVLVHENVLQEFLQLLKLQYDQIIFGDPSSEQTTLGPLAHVRFKESLKKQLQELELKTEAKLVYSRSHGQPQHSAFVDAGIYLLAKNSDWLRDQEIFAPILLVIPFKEDAEAVSIANATDFALGAGVFTSDLERAEALARQIHAGQVVINGLIGSDFFLPFGGFKKSGVGRELGREAFFEFTQTKVLARA</sequence>
<keyword evidence="1" id="KW-0560">Oxidoreductase</keyword>
<accession>M4VC40</accession>
<dbReference type="Gene3D" id="3.40.605.10">
    <property type="entry name" value="Aldehyde Dehydrogenase, Chain A, domain 1"/>
    <property type="match status" value="1"/>
</dbReference>
<dbReference type="HOGENOM" id="CLU_005391_1_0_7"/>
<dbReference type="InterPro" id="IPR015590">
    <property type="entry name" value="Aldehyde_DH_dom"/>
</dbReference>
<evidence type="ECO:0000313" key="4">
    <source>
        <dbReference type="Proteomes" id="UP000012040"/>
    </source>
</evidence>